<dbReference type="InterPro" id="IPR028992">
    <property type="entry name" value="Hedgehog/Intein_dom"/>
</dbReference>
<reference evidence="3 4" key="1">
    <citation type="submission" date="2016-04" db="EMBL/GenBank/DDBJ databases">
        <authorList>
            <person name="Evans L.H."/>
            <person name="Alamgir A."/>
            <person name="Owens N."/>
            <person name="Weber N.D."/>
            <person name="Virtaneva K."/>
            <person name="Barbian K."/>
            <person name="Babar A."/>
            <person name="Rosenke K."/>
        </authorList>
    </citation>
    <scope>NUCLEOTIDE SEQUENCE [LARGE SCALE GENOMIC DNA]</scope>
    <source>
        <strain evidence="3 4">JL2886</strain>
    </source>
</reference>
<dbReference type="EMBL" id="CP015124">
    <property type="protein sequence ID" value="ANP37332.1"/>
    <property type="molecule type" value="Genomic_DNA"/>
</dbReference>
<dbReference type="Proteomes" id="UP000092565">
    <property type="component" value="Chromosome"/>
</dbReference>
<evidence type="ECO:0000259" key="2">
    <source>
        <dbReference type="Pfam" id="PF13403"/>
    </source>
</evidence>
<keyword evidence="4" id="KW-1185">Reference proteome</keyword>
<evidence type="ECO:0000313" key="4">
    <source>
        <dbReference type="Proteomes" id="UP000092565"/>
    </source>
</evidence>
<dbReference type="SUPFAM" id="SSF51294">
    <property type="entry name" value="Hedgehog/intein (Hint) domain"/>
    <property type="match status" value="1"/>
</dbReference>
<dbReference type="Gene3D" id="2.170.16.10">
    <property type="entry name" value="Hedgehog/Intein (Hint) domain"/>
    <property type="match status" value="1"/>
</dbReference>
<feature type="domain" description="Hedgehog/Intein (Hint)" evidence="2">
    <location>
        <begin position="349"/>
        <end position="486"/>
    </location>
</feature>
<dbReference type="Pfam" id="PF13403">
    <property type="entry name" value="Hint_2"/>
    <property type="match status" value="1"/>
</dbReference>
<proteinExistence type="predicted"/>
<dbReference type="AlphaFoldDB" id="A0A1B0ZT33"/>
<dbReference type="InterPro" id="IPR036844">
    <property type="entry name" value="Hint_dom_sf"/>
</dbReference>
<dbReference type="PATRIC" id="fig|60890.4.peg.2370"/>
<name>A0A1B0ZT33_9RHOB</name>
<gene>
    <name evidence="3" type="ORF">JL2886_02443</name>
</gene>
<dbReference type="NCBIfam" id="NF038133">
    <property type="entry name" value="choice_anch_L"/>
    <property type="match status" value="1"/>
</dbReference>
<organism evidence="3 4">
    <name type="scientific">Phaeobacter gallaeciensis</name>
    <dbReference type="NCBI Taxonomy" id="60890"/>
    <lineage>
        <taxon>Bacteria</taxon>
        <taxon>Pseudomonadati</taxon>
        <taxon>Pseudomonadota</taxon>
        <taxon>Alphaproteobacteria</taxon>
        <taxon>Rhodobacterales</taxon>
        <taxon>Roseobacteraceae</taxon>
        <taxon>Phaeobacter</taxon>
    </lineage>
</organism>
<evidence type="ECO:0000313" key="3">
    <source>
        <dbReference type="EMBL" id="ANP37332.1"/>
    </source>
</evidence>
<feature type="compositionally biased region" description="Polar residues" evidence="1">
    <location>
        <begin position="86"/>
        <end position="106"/>
    </location>
</feature>
<sequence>MRRMVCLIVMSEGRAMVAASELNYNLAASADQMAEEIFGTGVTVVSASYSGDSRSSAIYSGGDTIAPGATPGDTGVILSTGRADDYTNSSGEANQRANQSTNTSGENDNADFNAAAGARTYDASYLDVSFIPDGEVMTMQFIFSSEEFPEYQDSIYQDSVSVWINGEQVQLEVGSDTANPDTVSSTNNQNLYLDNTGDAYNTEMDGLTLTMTLTMVVNPDEVNTLRIGIADVGDNKYDSNLLIAGDSIQTDLVAQTDLAHVQADGSKTIDVLANDTNVSGSTLTITHLNGVAVTAGSLVTLSTGQTVELNDDGTLTLVGDGDVEDFTFTYTVSNGTNSDTGVVNATSIPCFVAGTLIRTPRGEVPVESLMPGDLVMTRDDGPQPVRWTGSRRVAGTGELAPVRIAAGSFGAHRTLSVSPQHRVLVRGAAAELLFGEPEVLVAARDLINDRTVRPSPCREVEYVHLMFDRHQVIYSEDLPSESFLPGPETPNLFERRVLDEICALFPELDPETGTGYGPAARRALSGAEGRLLSAMQIG</sequence>
<accession>A0A1B0ZT33</accession>
<evidence type="ECO:0000256" key="1">
    <source>
        <dbReference type="SAM" id="MobiDB-lite"/>
    </source>
</evidence>
<protein>
    <recommendedName>
        <fullName evidence="2">Hedgehog/Intein (Hint) domain-containing protein</fullName>
    </recommendedName>
</protein>
<feature type="region of interest" description="Disordered" evidence="1">
    <location>
        <begin position="70"/>
        <end position="111"/>
    </location>
</feature>
<dbReference type="InterPro" id="IPR049804">
    <property type="entry name" value="Choice_anch_L"/>
</dbReference>
<dbReference type="Pfam" id="PF17963">
    <property type="entry name" value="Big_9"/>
    <property type="match status" value="1"/>
</dbReference>